<dbReference type="SUPFAM" id="SSF47240">
    <property type="entry name" value="Ferritin-like"/>
    <property type="match status" value="1"/>
</dbReference>
<dbReference type="CDD" id="cd01049">
    <property type="entry name" value="RNRR2"/>
    <property type="match status" value="1"/>
</dbReference>
<dbReference type="OrthoDB" id="10248373at2759"/>
<proteinExistence type="inferred from homology"/>
<dbReference type="GO" id="GO:0016491">
    <property type="term" value="F:oxidoreductase activity"/>
    <property type="evidence" value="ECO:0007669"/>
    <property type="project" value="InterPro"/>
</dbReference>
<dbReference type="InParanoid" id="A0A409WIS0"/>
<dbReference type="InterPro" id="IPR033909">
    <property type="entry name" value="RNR_small"/>
</dbReference>
<keyword evidence="3" id="KW-1185">Reference proteome</keyword>
<reference evidence="2 3" key="1">
    <citation type="journal article" date="2018" name="Evol. Lett.">
        <title>Horizontal gene cluster transfer increased hallucinogenic mushroom diversity.</title>
        <authorList>
            <person name="Reynolds H.T."/>
            <person name="Vijayakumar V."/>
            <person name="Gluck-Thaler E."/>
            <person name="Korotkin H.B."/>
            <person name="Matheny P.B."/>
            <person name="Slot J.C."/>
        </authorList>
    </citation>
    <scope>NUCLEOTIDE SEQUENCE [LARGE SCALE GENOMIC DNA]</scope>
    <source>
        <strain evidence="2 3">2629</strain>
    </source>
</reference>
<dbReference type="Gene3D" id="1.10.620.20">
    <property type="entry name" value="Ribonucleotide Reductase, subunit A"/>
    <property type="match status" value="1"/>
</dbReference>
<dbReference type="PANTHER" id="PTHR23409">
    <property type="entry name" value="RIBONUCLEOSIDE-DIPHOSPHATE REDUCTASE SMALL CHAIN"/>
    <property type="match status" value="1"/>
</dbReference>
<evidence type="ECO:0000313" key="3">
    <source>
        <dbReference type="Proteomes" id="UP000284842"/>
    </source>
</evidence>
<comment type="caution">
    <text evidence="2">The sequence shown here is derived from an EMBL/GenBank/DDBJ whole genome shotgun (WGS) entry which is preliminary data.</text>
</comment>
<sequence length="367" mass="42450">MQRSTPPYILTMNDMSTKKEHCNTSPNDLKKREEEEECKALNAQEPILKLNGNRFVLFPIIYSKIWNYYKTAQASMWTVEEIDLSQDRKDWENLNANEQQFLLHVLAFFAASDGIVNENLVERFAAEVQIPEARCFYGFQIMMENVHSELYCTLIDTFVQDQGERNRLFHAIQYVPSIRKKADWALKWLNDRNQPFALRLIAFAVVEGLFFSGSFCAIFWVKTKGILPGLTFSNELISRDEGLHTTFACHLLTYLAWRPTEDTVMALVGEAVEIEKEFIRGALRAPLLGMNANLMSTYIEFVADGLLQQFGVKKAYNVSNPFPFMENISMQGKTNFYERRVSEYAKANFEREYSPRVGSDMGNKYEL</sequence>
<dbReference type="GO" id="GO:0009263">
    <property type="term" value="P:deoxyribonucleotide biosynthetic process"/>
    <property type="evidence" value="ECO:0007669"/>
    <property type="project" value="InterPro"/>
</dbReference>
<dbReference type="Pfam" id="PF00268">
    <property type="entry name" value="Ribonuc_red_sm"/>
    <property type="match status" value="1"/>
</dbReference>
<evidence type="ECO:0000256" key="1">
    <source>
        <dbReference type="ARBA" id="ARBA00009303"/>
    </source>
</evidence>
<protein>
    <submittedName>
        <fullName evidence="2">Uncharacterized protein</fullName>
    </submittedName>
</protein>
<dbReference type="InterPro" id="IPR012348">
    <property type="entry name" value="RNR-like"/>
</dbReference>
<gene>
    <name evidence="2" type="ORF">CVT24_001406</name>
</gene>
<name>A0A409WIS0_9AGAR</name>
<comment type="similarity">
    <text evidence="1">Belongs to the ribonucleoside diphosphate reductase small chain family.</text>
</comment>
<dbReference type="AlphaFoldDB" id="A0A409WIS0"/>
<dbReference type="Proteomes" id="UP000284842">
    <property type="component" value="Unassembled WGS sequence"/>
</dbReference>
<dbReference type="STRING" id="181874.A0A409WIS0"/>
<organism evidence="2 3">
    <name type="scientific">Panaeolus cyanescens</name>
    <dbReference type="NCBI Taxonomy" id="181874"/>
    <lineage>
        <taxon>Eukaryota</taxon>
        <taxon>Fungi</taxon>
        <taxon>Dikarya</taxon>
        <taxon>Basidiomycota</taxon>
        <taxon>Agaricomycotina</taxon>
        <taxon>Agaricomycetes</taxon>
        <taxon>Agaricomycetidae</taxon>
        <taxon>Agaricales</taxon>
        <taxon>Agaricineae</taxon>
        <taxon>Galeropsidaceae</taxon>
        <taxon>Panaeolus</taxon>
    </lineage>
</organism>
<dbReference type="InterPro" id="IPR009078">
    <property type="entry name" value="Ferritin-like_SF"/>
</dbReference>
<dbReference type="PANTHER" id="PTHR23409:SF18">
    <property type="entry name" value="RIBONUCLEOSIDE-DIPHOSPHATE REDUCTASE SUBUNIT M2"/>
    <property type="match status" value="1"/>
</dbReference>
<accession>A0A409WIS0</accession>
<dbReference type="EMBL" id="NHTK01005466">
    <property type="protein sequence ID" value="PPQ78371.1"/>
    <property type="molecule type" value="Genomic_DNA"/>
</dbReference>
<dbReference type="InterPro" id="IPR000358">
    <property type="entry name" value="RNR_small_fam"/>
</dbReference>
<evidence type="ECO:0000313" key="2">
    <source>
        <dbReference type="EMBL" id="PPQ78371.1"/>
    </source>
</evidence>